<reference evidence="2 3" key="1">
    <citation type="submission" date="2020-07" db="EMBL/GenBank/DDBJ databases">
        <title>Roseicoccus Jingziensis gen. nov., sp. nov., isolated from coastal seawater.</title>
        <authorList>
            <person name="Feng X."/>
        </authorList>
    </citation>
    <scope>NUCLEOTIDE SEQUENCE [LARGE SCALE GENOMIC DNA]</scope>
    <source>
        <strain evidence="2 3">N1E253</strain>
    </source>
</reference>
<evidence type="ECO:0000313" key="2">
    <source>
        <dbReference type="EMBL" id="NWK57261.1"/>
    </source>
</evidence>
<evidence type="ECO:0000313" key="3">
    <source>
        <dbReference type="Proteomes" id="UP000557872"/>
    </source>
</evidence>
<sequence>MNIDINDPRITAFALGELKGTDAVEMARAVQRDPRIRAAVDEVRETSFLLLDSLGGGEVEMLTSAQRQAVRSAGSNPVIEDIASAHMPWWKHPWVTGAGVAAALALGVFFVMEPAGKPQSSEVAEQEVGPDWTQWETLKLMAPVIPRGSGKVSERTPEQEALAWAMTEENGRYREVLARSIRQADWEMAAEVPESREQTWQPVVAGQGLMVPMNAGASSWTWLSRYLNERNALPPKATIRIEELVNHFSYKSPKMLQGARLHADLEMCQTPWNEHSVLLAVHVAAASGADTTACVAELHLDPSRVSRSRLMGYGEPVTATESGEEAGLSPDVSYSRGNYVFYELELAGESTDDGPMVTLRVGSGDSGALSVSPQAIRAWPQASADMRFASMLAAAGRLAQGEGDPSGLSELLDVIEREDGPSMNTERKEALLTLRKLARVLSE</sequence>
<evidence type="ECO:0000259" key="1">
    <source>
        <dbReference type="Pfam" id="PF12450"/>
    </source>
</evidence>
<organism evidence="2 3">
    <name type="scientific">Oceaniferula marina</name>
    <dbReference type="NCBI Taxonomy" id="2748318"/>
    <lineage>
        <taxon>Bacteria</taxon>
        <taxon>Pseudomonadati</taxon>
        <taxon>Verrucomicrobiota</taxon>
        <taxon>Verrucomicrobiia</taxon>
        <taxon>Verrucomicrobiales</taxon>
        <taxon>Verrucomicrobiaceae</taxon>
        <taxon>Oceaniferula</taxon>
    </lineage>
</organism>
<protein>
    <submittedName>
        <fullName evidence="2">von Willebrand factor type A domain-containing protein</fullName>
    </submittedName>
</protein>
<dbReference type="Proteomes" id="UP000557872">
    <property type="component" value="Unassembled WGS sequence"/>
</dbReference>
<feature type="domain" description="Uncharacterised protein YfbK N-terminal" evidence="1">
    <location>
        <begin position="217"/>
        <end position="279"/>
    </location>
</feature>
<keyword evidence="3" id="KW-1185">Reference proteome</keyword>
<accession>A0A851GN54</accession>
<proteinExistence type="predicted"/>
<comment type="caution">
    <text evidence="2">The sequence shown here is derived from an EMBL/GenBank/DDBJ whole genome shotgun (WGS) entry which is preliminary data.</text>
</comment>
<dbReference type="EMBL" id="JACBAZ010000009">
    <property type="protein sequence ID" value="NWK57261.1"/>
    <property type="molecule type" value="Genomic_DNA"/>
</dbReference>
<name>A0A851GN54_9BACT</name>
<dbReference type="InterPro" id="IPR022156">
    <property type="entry name" value="Uncharacterised_YfbK_N"/>
</dbReference>
<dbReference type="AlphaFoldDB" id="A0A851GN54"/>
<dbReference type="RefSeq" id="WP_178934097.1">
    <property type="nucleotide sequence ID" value="NZ_JACBAZ010000009.1"/>
</dbReference>
<dbReference type="Pfam" id="PF12450">
    <property type="entry name" value="vWF_A"/>
    <property type="match status" value="1"/>
</dbReference>
<gene>
    <name evidence="2" type="ORF">HW115_16685</name>
</gene>